<dbReference type="PANTHER" id="PTHR10066">
    <property type="entry name" value="BETA-GLUCURONIDASE"/>
    <property type="match status" value="1"/>
</dbReference>
<dbReference type="SUPFAM" id="SSF49785">
    <property type="entry name" value="Galactose-binding domain-like"/>
    <property type="match status" value="1"/>
</dbReference>
<dbReference type="InterPro" id="IPR017853">
    <property type="entry name" value="GH"/>
</dbReference>
<keyword evidence="7" id="KW-0458">Lysosome</keyword>
<dbReference type="InterPro" id="IPR023232">
    <property type="entry name" value="Glyco_hydro_2_AS"/>
</dbReference>
<dbReference type="OrthoDB" id="408532at2759"/>
<evidence type="ECO:0000256" key="3">
    <source>
        <dbReference type="ARBA" id="ARBA00012761"/>
    </source>
</evidence>
<dbReference type="InterPro" id="IPR006103">
    <property type="entry name" value="Glyco_hydro_2_cat"/>
</dbReference>
<comment type="subunit">
    <text evidence="7">Homotetramer.</text>
</comment>
<evidence type="ECO:0000256" key="4">
    <source>
        <dbReference type="ARBA" id="ARBA00016205"/>
    </source>
</evidence>
<evidence type="ECO:0000256" key="6">
    <source>
        <dbReference type="ARBA" id="ARBA00023295"/>
    </source>
</evidence>
<dbReference type="EMBL" id="OU898279">
    <property type="protein sequence ID" value="CAG9833024.1"/>
    <property type="molecule type" value="Genomic_DNA"/>
</dbReference>
<comment type="similarity">
    <text evidence="2 7">Belongs to the glycosyl hydrolase 2 family.</text>
</comment>
<dbReference type="InterPro" id="IPR006102">
    <property type="entry name" value="Ig-like_GH2"/>
</dbReference>
<dbReference type="InterPro" id="IPR036156">
    <property type="entry name" value="Beta-gal/glucu_dom_sf"/>
</dbReference>
<evidence type="ECO:0000313" key="11">
    <source>
        <dbReference type="EMBL" id="CAG9833024.1"/>
    </source>
</evidence>
<evidence type="ECO:0000256" key="7">
    <source>
        <dbReference type="RuleBase" id="RU361154"/>
    </source>
</evidence>
<dbReference type="PRINTS" id="PR00132">
    <property type="entry name" value="GLHYDRLASE2"/>
</dbReference>
<dbReference type="FunFam" id="2.60.40.10:FF:000628">
    <property type="entry name" value="Beta-glucuronidase"/>
    <property type="match status" value="1"/>
</dbReference>
<dbReference type="Pfam" id="PF00703">
    <property type="entry name" value="Glyco_hydro_2"/>
    <property type="match status" value="1"/>
</dbReference>
<dbReference type="GO" id="GO:0005975">
    <property type="term" value="P:carbohydrate metabolic process"/>
    <property type="evidence" value="ECO:0007669"/>
    <property type="project" value="InterPro"/>
</dbReference>
<evidence type="ECO:0000313" key="12">
    <source>
        <dbReference type="Proteomes" id="UP001153709"/>
    </source>
</evidence>
<keyword evidence="5 7" id="KW-0378">Hydrolase</keyword>
<keyword evidence="6 7" id="KW-0326">Glycosidase</keyword>
<dbReference type="GO" id="GO:0005615">
    <property type="term" value="C:extracellular space"/>
    <property type="evidence" value="ECO:0007669"/>
    <property type="project" value="TreeGrafter"/>
</dbReference>
<reference evidence="11" key="1">
    <citation type="submission" date="2022-01" db="EMBL/GenBank/DDBJ databases">
        <authorList>
            <person name="King R."/>
        </authorList>
    </citation>
    <scope>NUCLEOTIDE SEQUENCE</scope>
</reference>
<protein>
    <recommendedName>
        <fullName evidence="4 7">Beta-glucuronidase</fullName>
        <ecNumber evidence="3 7">3.2.1.31</ecNumber>
    </recommendedName>
</protein>
<dbReference type="AlphaFoldDB" id="A0A9N9T0B0"/>
<comment type="activity regulation">
    <text evidence="7">Inhibited by L-aspartic acid.</text>
</comment>
<gene>
    <name evidence="11" type="ORF">DIABBA_LOCUS6456</name>
</gene>
<dbReference type="Gene3D" id="2.60.40.10">
    <property type="entry name" value="Immunoglobulins"/>
    <property type="match status" value="1"/>
</dbReference>
<evidence type="ECO:0000259" key="8">
    <source>
        <dbReference type="Pfam" id="PF00703"/>
    </source>
</evidence>
<dbReference type="GO" id="GO:0019391">
    <property type="term" value="P:glucuronoside catabolic process"/>
    <property type="evidence" value="ECO:0007669"/>
    <property type="project" value="TreeGrafter"/>
</dbReference>
<dbReference type="SUPFAM" id="SSF51445">
    <property type="entry name" value="(Trans)glycosidases"/>
    <property type="match status" value="1"/>
</dbReference>
<evidence type="ECO:0000259" key="10">
    <source>
        <dbReference type="Pfam" id="PF02837"/>
    </source>
</evidence>
<dbReference type="EC" id="3.2.1.31" evidence="3 7"/>
<feature type="domain" description="Glycoside hydrolase family 2 immunoglobulin-like beta-sandwich" evidence="8">
    <location>
        <begin position="203"/>
        <end position="302"/>
    </location>
</feature>
<comment type="catalytic activity">
    <reaction evidence="7">
        <text>a beta-D-glucuronoside + H2O = D-glucuronate + an alcohol</text>
        <dbReference type="Rhea" id="RHEA:17633"/>
        <dbReference type="ChEBI" id="CHEBI:15377"/>
        <dbReference type="ChEBI" id="CHEBI:30879"/>
        <dbReference type="ChEBI" id="CHEBI:58720"/>
        <dbReference type="ChEBI" id="CHEBI:83411"/>
        <dbReference type="EC" id="3.2.1.31"/>
    </reaction>
</comment>
<dbReference type="InterPro" id="IPR013783">
    <property type="entry name" value="Ig-like_fold"/>
</dbReference>
<dbReference type="Gene3D" id="2.60.120.260">
    <property type="entry name" value="Galactose-binding domain-like"/>
    <property type="match status" value="1"/>
</dbReference>
<comment type="function">
    <text evidence="1 7">Plays an important role in the degradation of dermatan and keratan sulfates.</text>
</comment>
<organism evidence="11 12">
    <name type="scientific">Diabrotica balteata</name>
    <name type="common">Banded cucumber beetle</name>
    <dbReference type="NCBI Taxonomy" id="107213"/>
    <lineage>
        <taxon>Eukaryota</taxon>
        <taxon>Metazoa</taxon>
        <taxon>Ecdysozoa</taxon>
        <taxon>Arthropoda</taxon>
        <taxon>Hexapoda</taxon>
        <taxon>Insecta</taxon>
        <taxon>Pterygota</taxon>
        <taxon>Neoptera</taxon>
        <taxon>Endopterygota</taxon>
        <taxon>Coleoptera</taxon>
        <taxon>Polyphaga</taxon>
        <taxon>Cucujiformia</taxon>
        <taxon>Chrysomeloidea</taxon>
        <taxon>Chrysomelidae</taxon>
        <taxon>Galerucinae</taxon>
        <taxon>Diabroticina</taxon>
        <taxon>Diabroticites</taxon>
        <taxon>Diabrotica</taxon>
    </lineage>
</organism>
<sequence>MIIIWFLFFTIYHGINGGILYPRLSKTRDLLSLDGIWRFSLVINGSVDYSGGLSNLPEDKDLHLMPVPSSFNDIPTTTTARDHYGPVYYERIFEIPSSWKGKRIWLRFGSVCYSAQVYLNDEAILSHEIGHLPFQTEVTQYIEDDQENNMRVIVDTTLTNTTIPQGSATVLPGNGRVIQSVPFDFFNYGGIDRPVILYTTPLIYIDDITITTRVKGTTGIVQYTVDLGGTKNKVGTRVTVLDKDKKAIISSDSLNGQIEITDANLWWPFLMHNDTGYLYSLKVELFDGKQLLDTYTQSFGIRELVWNSTSFTINGKPVYFRGFGRHEDSDIRGKGLDLPLILRDHNLIRWIGANSYRTSHYPYAEEIMDLADSLGIMIVDEVPAVALSNFNDGLLGNHLKALTEIYNRDKNRPSVVIWSIANEPSSQEASSKDYFRQVANHMRSLDTTRPLTIAHAQQPDVDHTGEFLDILCFNIYTAWYEYPGEVDAIIPEVQRRAKAWHTKHNKPVMVTEYGADTLAGLHTLPEFVWSEEYQVKFMAQYFDAYDKLRAEGWFIGEMIWNFADFSTPPKYFRVDGNKKGIFTRQRQPKNSAHLLRRRYWYLAYLLDGATEYSAINKTFIGL</sequence>
<name>A0A9N9T0B0_DIABA</name>
<dbReference type="Gene3D" id="3.20.20.80">
    <property type="entry name" value="Glycosidases"/>
    <property type="match status" value="1"/>
</dbReference>
<dbReference type="GO" id="GO:0030246">
    <property type="term" value="F:carbohydrate binding"/>
    <property type="evidence" value="ECO:0007669"/>
    <property type="project" value="TreeGrafter"/>
</dbReference>
<evidence type="ECO:0000256" key="2">
    <source>
        <dbReference type="ARBA" id="ARBA00007401"/>
    </source>
</evidence>
<evidence type="ECO:0000256" key="1">
    <source>
        <dbReference type="ARBA" id="ARBA00003025"/>
    </source>
</evidence>
<dbReference type="Pfam" id="PF02836">
    <property type="entry name" value="Glyco_hydro_2_C"/>
    <property type="match status" value="1"/>
</dbReference>
<accession>A0A9N9T0B0</accession>
<dbReference type="FunFam" id="3.20.20.80:FF:000029">
    <property type="entry name" value="Beta-glucuronidase"/>
    <property type="match status" value="1"/>
</dbReference>
<dbReference type="InterPro" id="IPR006101">
    <property type="entry name" value="Glyco_hydro_2"/>
</dbReference>
<dbReference type="PROSITE" id="PS00608">
    <property type="entry name" value="GLYCOSYL_HYDROL_F2_2"/>
    <property type="match status" value="1"/>
</dbReference>
<dbReference type="Pfam" id="PF02837">
    <property type="entry name" value="Glyco_hydro_2_N"/>
    <property type="match status" value="1"/>
</dbReference>
<dbReference type="PROSITE" id="PS00719">
    <property type="entry name" value="GLYCOSYL_HYDROL_F2_1"/>
    <property type="match status" value="1"/>
</dbReference>
<dbReference type="Proteomes" id="UP001153709">
    <property type="component" value="Chromosome 4"/>
</dbReference>
<dbReference type="InterPro" id="IPR006104">
    <property type="entry name" value="Glyco_hydro_2_N"/>
</dbReference>
<keyword evidence="12" id="KW-1185">Reference proteome</keyword>
<feature type="domain" description="Glycoside hydrolase family 2 catalytic" evidence="9">
    <location>
        <begin position="309"/>
        <end position="602"/>
    </location>
</feature>
<dbReference type="PANTHER" id="PTHR10066:SF67">
    <property type="entry name" value="BETA-GLUCURONIDASE"/>
    <property type="match status" value="1"/>
</dbReference>
<feature type="domain" description="Glycosyl hydrolases family 2 sugar binding" evidence="10">
    <location>
        <begin position="32"/>
        <end position="201"/>
    </location>
</feature>
<dbReference type="NCBIfam" id="NF007538">
    <property type="entry name" value="PRK10150.1"/>
    <property type="match status" value="1"/>
</dbReference>
<proteinExistence type="inferred from homology"/>
<evidence type="ECO:0000256" key="5">
    <source>
        <dbReference type="ARBA" id="ARBA00022801"/>
    </source>
</evidence>
<dbReference type="InterPro" id="IPR008979">
    <property type="entry name" value="Galactose-bd-like_sf"/>
</dbReference>
<dbReference type="InterPro" id="IPR023230">
    <property type="entry name" value="Glyco_hydro_2_CS"/>
</dbReference>
<evidence type="ECO:0000259" key="9">
    <source>
        <dbReference type="Pfam" id="PF02836"/>
    </source>
</evidence>
<dbReference type="SUPFAM" id="SSF49303">
    <property type="entry name" value="beta-Galactosidase/glucuronidase domain"/>
    <property type="match status" value="1"/>
</dbReference>
<dbReference type="GO" id="GO:0004566">
    <property type="term" value="F:beta-glucuronidase activity"/>
    <property type="evidence" value="ECO:0007669"/>
    <property type="project" value="UniProtKB-EC"/>
</dbReference>